<reference evidence="1" key="1">
    <citation type="submission" date="2023-10" db="EMBL/GenBank/DDBJ databases">
        <authorList>
            <person name="Rodriguez Cubillos JULIANA M."/>
            <person name="De Vega J."/>
        </authorList>
    </citation>
    <scope>NUCLEOTIDE SEQUENCE</scope>
</reference>
<protein>
    <submittedName>
        <fullName evidence="1">Uncharacterized protein</fullName>
    </submittedName>
</protein>
<organism evidence="1 2">
    <name type="scientific">Trifolium pratense</name>
    <name type="common">Red clover</name>
    <dbReference type="NCBI Taxonomy" id="57577"/>
    <lineage>
        <taxon>Eukaryota</taxon>
        <taxon>Viridiplantae</taxon>
        <taxon>Streptophyta</taxon>
        <taxon>Embryophyta</taxon>
        <taxon>Tracheophyta</taxon>
        <taxon>Spermatophyta</taxon>
        <taxon>Magnoliopsida</taxon>
        <taxon>eudicotyledons</taxon>
        <taxon>Gunneridae</taxon>
        <taxon>Pentapetalae</taxon>
        <taxon>rosids</taxon>
        <taxon>fabids</taxon>
        <taxon>Fabales</taxon>
        <taxon>Fabaceae</taxon>
        <taxon>Papilionoideae</taxon>
        <taxon>50 kb inversion clade</taxon>
        <taxon>NPAAA clade</taxon>
        <taxon>Hologalegina</taxon>
        <taxon>IRL clade</taxon>
        <taxon>Trifolieae</taxon>
        <taxon>Trifolium</taxon>
    </lineage>
</organism>
<sequence length="1257" mass="142252">MATIVAEAVLSAFVEVLLEKMISHEFINFIRTKKLNVSLLENLKTTLLSLQSILNDAEEKQITNHAVKQWLENLRDVVFEADDLFDKINTEAIRCKVEAEYQQGKTVCSKVKSIFSSSFYGVINSEMQTLFERLEHFAQKGHVLGLKESVSRSVWHRTPTSSVVDESTIYGRDCDRKKLKDFLLSENASDCGKEIGVISIVGMGGIGKTTLAKLLFNDSEVKENFDLKGWAYISKDFDIVQVTKTLVESVTSKTIDTNNMNTPHTEFVTSKNTDTNDLNTLQVQLQQSLSHKKFLIVLDDIWDRRYIDWNNLKDIFNAGKIGSKIIITTRDERVALAMQTFLPIHYLTPLGSDECWSLLAKHAFGACNFQQRSNLEVIGKEIAKKCDGLPLAAVALGGLLRTKSSEDDWNDVLKSNVWSLENVEVQPALLLSYHYLPASLKRCFAYCSIFPKSSKLEKKTMVELWIAEGLVHQSKSQKSWEKIGEEYFDELVSRSLIHRQLVDGRKASFEMHDLINDLAAMVSSPYCIKLEEEELHQRVRHLSYNRGKYDSYNKFDKLHGLKGLRTFLALPVEASWGEQSRCSLSDKVVRDLLPRMKQLRVLSMPNYWNVTELPDSIGNLIYLRYLNLSYIRIKRLTSSICKLYNLQTLLLFNCGLLTELPKDMGKLVNLRHLDIRGTMLTEMPVQIAKLQHLQTLSDFIVSKQPEGLNIADLGKFPDLHGNLSILKLQNVTEPCDAFRANLNTKGKIDRLVLQWDPQGTTTSQCSQIHSFVLEQLRPSTNLKKLNIYGYGGTGYPKWLGDSSFGNMVSMFLGGCHHCSLLPPVGKLHCLKELRICRMTSIKSVGAEFFGSNCPSFQPFPSLETLKFEDMPEWEIWNLIGGTTIAFPRLKCLLVDRCPKLKGNIPSTLPSLTELHLSECDLLLEARQSADNSNIILRPSDVFSQLMFPFNSLRKLTLDWLPSLTSFPSDGLPKTLQSLSLHYCENLEFLPHESLHNYTSLEKLSIEYSCNSMTSFTLGSLPVLQSLYIKGCEKLESILIARDASQSLSFIQSIEIRSCDELVSFSPGGLSTPNLICFRVYGCNKLHSLPESMNTLVSLQELRVFSLPNLQHFAEEGLPINLRKLSVGGIMWNMECSLQCITNLSVLEIGGCEILNKLMRMKVSLLSSSLMSLHIYQLDDIEYLDGKWLHHLTSLQNLEISDAPKLKSLPEEGLPSSLSVLSISDCPLLEATWQKKKGKEWRKIARITCILINYKMIS</sequence>
<accession>A0ACB0J0S5</accession>
<comment type="caution">
    <text evidence="1">The sequence shown here is derived from an EMBL/GenBank/DDBJ whole genome shotgun (WGS) entry which is preliminary data.</text>
</comment>
<name>A0ACB0J0S5_TRIPR</name>
<keyword evidence="2" id="KW-1185">Reference proteome</keyword>
<evidence type="ECO:0000313" key="1">
    <source>
        <dbReference type="EMBL" id="CAJ2638496.1"/>
    </source>
</evidence>
<gene>
    <name evidence="1" type="ORF">MILVUS5_LOCUS8692</name>
</gene>
<dbReference type="Proteomes" id="UP001177021">
    <property type="component" value="Unassembled WGS sequence"/>
</dbReference>
<dbReference type="EMBL" id="CASHSV030000024">
    <property type="protein sequence ID" value="CAJ2638496.1"/>
    <property type="molecule type" value="Genomic_DNA"/>
</dbReference>
<evidence type="ECO:0000313" key="2">
    <source>
        <dbReference type="Proteomes" id="UP001177021"/>
    </source>
</evidence>
<proteinExistence type="predicted"/>